<keyword evidence="2" id="KW-1185">Reference proteome</keyword>
<proteinExistence type="predicted"/>
<comment type="caution">
    <text evidence="1">The sequence shown here is derived from an EMBL/GenBank/DDBJ whole genome shotgun (WGS) entry which is preliminary data.</text>
</comment>
<dbReference type="InterPro" id="IPR014962">
    <property type="entry name" value="YolD"/>
</dbReference>
<accession>A0ABS4IZR1</accession>
<evidence type="ECO:0008006" key="3">
    <source>
        <dbReference type="Google" id="ProtNLM"/>
    </source>
</evidence>
<sequence length="115" mass="13277">MTKKLEANGLWESSRFLIPEHIAVLNKGKREDLRIKKPELDEQELALISTAFHTSLLRSAVVNIRVFTEFEIRKVAGIVTRIQRDSVRLEKSADEYEWLIITDVVGAELAEEIWD</sequence>
<protein>
    <recommendedName>
        <fullName evidence="3">YolD-like family protein</fullName>
    </recommendedName>
</protein>
<organism evidence="1 2">
    <name type="scientific">Paenibacillus eucommiae</name>
    <dbReference type="NCBI Taxonomy" id="1355755"/>
    <lineage>
        <taxon>Bacteria</taxon>
        <taxon>Bacillati</taxon>
        <taxon>Bacillota</taxon>
        <taxon>Bacilli</taxon>
        <taxon>Bacillales</taxon>
        <taxon>Paenibacillaceae</taxon>
        <taxon>Paenibacillus</taxon>
    </lineage>
</organism>
<gene>
    <name evidence="1" type="ORF">J2Z66_004169</name>
</gene>
<evidence type="ECO:0000313" key="2">
    <source>
        <dbReference type="Proteomes" id="UP001519287"/>
    </source>
</evidence>
<reference evidence="1 2" key="1">
    <citation type="submission" date="2021-03" db="EMBL/GenBank/DDBJ databases">
        <title>Genomic Encyclopedia of Type Strains, Phase IV (KMG-IV): sequencing the most valuable type-strain genomes for metagenomic binning, comparative biology and taxonomic classification.</title>
        <authorList>
            <person name="Goeker M."/>
        </authorList>
    </citation>
    <scope>NUCLEOTIDE SEQUENCE [LARGE SCALE GENOMIC DNA]</scope>
    <source>
        <strain evidence="1 2">DSM 26048</strain>
    </source>
</reference>
<dbReference type="EMBL" id="JAGGLB010000014">
    <property type="protein sequence ID" value="MBP1992560.1"/>
    <property type="molecule type" value="Genomic_DNA"/>
</dbReference>
<name>A0ABS4IZR1_9BACL</name>
<dbReference type="RefSeq" id="WP_209973680.1">
    <property type="nucleotide sequence ID" value="NZ_JAGGLB010000014.1"/>
</dbReference>
<dbReference type="Proteomes" id="UP001519287">
    <property type="component" value="Unassembled WGS sequence"/>
</dbReference>
<evidence type="ECO:0000313" key="1">
    <source>
        <dbReference type="EMBL" id="MBP1992560.1"/>
    </source>
</evidence>
<dbReference type="Pfam" id="PF08863">
    <property type="entry name" value="YolD"/>
    <property type="match status" value="1"/>
</dbReference>